<evidence type="ECO:0000313" key="9">
    <source>
        <dbReference type="Proteomes" id="UP000095746"/>
    </source>
</evidence>
<evidence type="ECO:0000313" key="8">
    <source>
        <dbReference type="EMBL" id="CUN92154.1"/>
    </source>
</evidence>
<keyword evidence="5 6" id="KW-0472">Membrane</keyword>
<name>A0A174AUE0_FLAPL</name>
<keyword evidence="3 6" id="KW-0812">Transmembrane</keyword>
<feature type="domain" description="ABC3 transporter permease C-terminal" evidence="7">
    <location>
        <begin position="3"/>
        <end position="95"/>
    </location>
</feature>
<dbReference type="InterPro" id="IPR003838">
    <property type="entry name" value="ABC3_permease_C"/>
</dbReference>
<dbReference type="Proteomes" id="UP000095746">
    <property type="component" value="Unassembled WGS sequence"/>
</dbReference>
<protein>
    <submittedName>
        <fullName evidence="8">FtsX-like permease family</fullName>
    </submittedName>
</protein>
<evidence type="ECO:0000256" key="2">
    <source>
        <dbReference type="ARBA" id="ARBA00022475"/>
    </source>
</evidence>
<dbReference type="Pfam" id="PF02687">
    <property type="entry name" value="FtsX"/>
    <property type="match status" value="1"/>
</dbReference>
<organism evidence="8 9">
    <name type="scientific">Flavonifractor plautii</name>
    <name type="common">Fusobacterium plautii</name>
    <dbReference type="NCBI Taxonomy" id="292800"/>
    <lineage>
        <taxon>Bacteria</taxon>
        <taxon>Bacillati</taxon>
        <taxon>Bacillota</taxon>
        <taxon>Clostridia</taxon>
        <taxon>Eubacteriales</taxon>
        <taxon>Oscillospiraceae</taxon>
        <taxon>Flavonifractor</taxon>
    </lineage>
</organism>
<feature type="transmembrane region" description="Helical" evidence="6">
    <location>
        <begin position="69"/>
        <end position="89"/>
    </location>
</feature>
<evidence type="ECO:0000256" key="3">
    <source>
        <dbReference type="ARBA" id="ARBA00022692"/>
    </source>
</evidence>
<evidence type="ECO:0000256" key="5">
    <source>
        <dbReference type="ARBA" id="ARBA00023136"/>
    </source>
</evidence>
<reference evidence="8 9" key="1">
    <citation type="submission" date="2015-09" db="EMBL/GenBank/DDBJ databases">
        <authorList>
            <consortium name="Pathogen Informatics"/>
        </authorList>
    </citation>
    <scope>NUCLEOTIDE SEQUENCE [LARGE SCALE GENOMIC DNA]</scope>
    <source>
        <strain evidence="8 9">2789STDY5608854</strain>
    </source>
</reference>
<evidence type="ECO:0000256" key="6">
    <source>
        <dbReference type="SAM" id="Phobius"/>
    </source>
</evidence>
<proteinExistence type="predicted"/>
<evidence type="ECO:0000256" key="1">
    <source>
        <dbReference type="ARBA" id="ARBA00004651"/>
    </source>
</evidence>
<evidence type="ECO:0000256" key="4">
    <source>
        <dbReference type="ARBA" id="ARBA00022989"/>
    </source>
</evidence>
<dbReference type="EMBL" id="CYZT01000026">
    <property type="protein sequence ID" value="CUN92154.1"/>
    <property type="molecule type" value="Genomic_DNA"/>
</dbReference>
<dbReference type="AlphaFoldDB" id="A0A174AUE0"/>
<keyword evidence="4 6" id="KW-1133">Transmembrane helix</keyword>
<dbReference type="GO" id="GO:0005886">
    <property type="term" value="C:plasma membrane"/>
    <property type="evidence" value="ECO:0007669"/>
    <property type="project" value="UniProtKB-SubCell"/>
</dbReference>
<accession>A0A174AUE0</accession>
<gene>
    <name evidence="8" type="ORF">ERS852411_00690</name>
</gene>
<feature type="transmembrane region" description="Helical" evidence="6">
    <location>
        <begin position="31"/>
        <end position="49"/>
    </location>
</feature>
<evidence type="ECO:0000259" key="7">
    <source>
        <dbReference type="Pfam" id="PF02687"/>
    </source>
</evidence>
<comment type="subcellular location">
    <subcellularLocation>
        <location evidence="1">Cell membrane</location>
        <topology evidence="1">Multi-pass membrane protein</topology>
    </subcellularLocation>
</comment>
<keyword evidence="2" id="KW-1003">Cell membrane</keyword>
<sequence>MSFFEQLRSLATLMVLGFYEKEIKTLQLSENIIFAVCGILLGIPLGVSLNRMILVSITTMPLMEATRPASLALSCAVTLLFALAVNVVIGRKMREIDMLGALKSVE</sequence>